<evidence type="ECO:0000313" key="3">
    <source>
        <dbReference type="Proteomes" id="UP000807353"/>
    </source>
</evidence>
<feature type="region of interest" description="Disordered" evidence="1">
    <location>
        <begin position="85"/>
        <end position="138"/>
    </location>
</feature>
<comment type="caution">
    <text evidence="2">The sequence shown here is derived from an EMBL/GenBank/DDBJ whole genome shotgun (WGS) entry which is preliminary data.</text>
</comment>
<name>A0A9P5XU56_9AGAR</name>
<evidence type="ECO:0000313" key="2">
    <source>
        <dbReference type="EMBL" id="KAF9455786.1"/>
    </source>
</evidence>
<evidence type="ECO:0000256" key="1">
    <source>
        <dbReference type="SAM" id="MobiDB-lite"/>
    </source>
</evidence>
<keyword evidence="3" id="KW-1185">Reference proteome</keyword>
<dbReference type="EMBL" id="MU150523">
    <property type="protein sequence ID" value="KAF9455786.1"/>
    <property type="molecule type" value="Genomic_DNA"/>
</dbReference>
<dbReference type="AlphaFoldDB" id="A0A9P5XU56"/>
<gene>
    <name evidence="2" type="ORF">BDZ94DRAFT_1315835</name>
</gene>
<reference evidence="2" key="1">
    <citation type="submission" date="2020-11" db="EMBL/GenBank/DDBJ databases">
        <authorList>
            <consortium name="DOE Joint Genome Institute"/>
            <person name="Ahrendt S."/>
            <person name="Riley R."/>
            <person name="Andreopoulos W."/>
            <person name="Labutti K."/>
            <person name="Pangilinan J."/>
            <person name="Ruiz-Duenas F.J."/>
            <person name="Barrasa J.M."/>
            <person name="Sanchez-Garcia M."/>
            <person name="Camarero S."/>
            <person name="Miyauchi S."/>
            <person name="Serrano A."/>
            <person name="Linde D."/>
            <person name="Babiker R."/>
            <person name="Drula E."/>
            <person name="Ayuso-Fernandez I."/>
            <person name="Pacheco R."/>
            <person name="Padilla G."/>
            <person name="Ferreira P."/>
            <person name="Barriuso J."/>
            <person name="Kellner H."/>
            <person name="Castanera R."/>
            <person name="Alfaro M."/>
            <person name="Ramirez L."/>
            <person name="Pisabarro A.G."/>
            <person name="Kuo A."/>
            <person name="Tritt A."/>
            <person name="Lipzen A."/>
            <person name="He G."/>
            <person name="Yan M."/>
            <person name="Ng V."/>
            <person name="Cullen D."/>
            <person name="Martin F."/>
            <person name="Rosso M.-N."/>
            <person name="Henrissat B."/>
            <person name="Hibbett D."/>
            <person name="Martinez A.T."/>
            <person name="Grigoriev I.V."/>
        </authorList>
    </citation>
    <scope>NUCLEOTIDE SEQUENCE</scope>
    <source>
        <strain evidence="2">CBS 247.69</strain>
    </source>
</reference>
<dbReference type="Proteomes" id="UP000807353">
    <property type="component" value="Unassembled WGS sequence"/>
</dbReference>
<organism evidence="2 3">
    <name type="scientific">Collybia nuda</name>
    <dbReference type="NCBI Taxonomy" id="64659"/>
    <lineage>
        <taxon>Eukaryota</taxon>
        <taxon>Fungi</taxon>
        <taxon>Dikarya</taxon>
        <taxon>Basidiomycota</taxon>
        <taxon>Agaricomycotina</taxon>
        <taxon>Agaricomycetes</taxon>
        <taxon>Agaricomycetidae</taxon>
        <taxon>Agaricales</taxon>
        <taxon>Tricholomatineae</taxon>
        <taxon>Clitocybaceae</taxon>
        <taxon>Collybia</taxon>
    </lineage>
</organism>
<accession>A0A9P5XU56</accession>
<sequence>MQWLSWRPVCHDFEDEFSTVEVTYVSDRPAEDRPVVEKPVVVKIEPQPKGKDKAPTLSTSKRVEVSLIKRASRCLASSVVTSELSEDSAVEEEKDELDLETPGQKRKSRGSSDLPKKRAKGSSKSANHASKGPGVAIGSTSSDPHALLLSGAGKTWFNCTAAQLELAAFRELAVNMGRTAPSEVLYLYSELESTSLIARDLLLSVQKVLESCDRLLQQFDSIITKQTDSDPPSMMIGSLFQDEGALSFVRERLDFVTKAGGLPAPWVYTMVGREVPEAVSSVFANHPEDAALGGPLDNIQESDPILPEDLKDEIEEETVLPLVTTLPSDDEGSVAI</sequence>
<feature type="compositionally biased region" description="Acidic residues" evidence="1">
    <location>
        <begin position="85"/>
        <end position="99"/>
    </location>
</feature>
<feature type="region of interest" description="Disordered" evidence="1">
    <location>
        <begin position="41"/>
        <end position="60"/>
    </location>
</feature>
<protein>
    <submittedName>
        <fullName evidence="2">Uncharacterized protein</fullName>
    </submittedName>
</protein>
<proteinExistence type="predicted"/>